<keyword evidence="1" id="KW-0812">Transmembrane</keyword>
<reference evidence="3" key="1">
    <citation type="submission" date="2021-01" db="EMBL/GenBank/DDBJ databases">
        <authorList>
            <person name="Corre E."/>
            <person name="Pelletier E."/>
            <person name="Niang G."/>
            <person name="Scheremetjew M."/>
            <person name="Finn R."/>
            <person name="Kale V."/>
            <person name="Holt S."/>
            <person name="Cochrane G."/>
            <person name="Meng A."/>
            <person name="Brown T."/>
            <person name="Cohen L."/>
        </authorList>
    </citation>
    <scope>NUCLEOTIDE SEQUENCE</scope>
    <source>
        <strain evidence="3">CCMP281</strain>
    </source>
</reference>
<proteinExistence type="predicted"/>
<dbReference type="GO" id="GO:0016279">
    <property type="term" value="F:protein-lysine N-methyltransferase activity"/>
    <property type="evidence" value="ECO:0007669"/>
    <property type="project" value="TreeGrafter"/>
</dbReference>
<evidence type="ECO:0000256" key="1">
    <source>
        <dbReference type="SAM" id="Phobius"/>
    </source>
</evidence>
<dbReference type="InterPro" id="IPR050600">
    <property type="entry name" value="SETD3_SETD6_MTase"/>
</dbReference>
<dbReference type="SUPFAM" id="SSF82199">
    <property type="entry name" value="SET domain"/>
    <property type="match status" value="1"/>
</dbReference>
<organism evidence="3">
    <name type="scientific">Haptolina ericina</name>
    <dbReference type="NCBI Taxonomy" id="156174"/>
    <lineage>
        <taxon>Eukaryota</taxon>
        <taxon>Haptista</taxon>
        <taxon>Haptophyta</taxon>
        <taxon>Prymnesiophyceae</taxon>
        <taxon>Prymnesiales</taxon>
        <taxon>Prymnesiaceae</taxon>
        <taxon>Haptolina</taxon>
    </lineage>
</organism>
<sequence>MVSQPFHTLCEAHCLHHAAILAQPQGSLRGLFTATTVRAGDPVLAVPWELTLAAEVQEDISAHEDGVAPHHVAVATELLAATQGGASFDDQQRFWVEWVALLPQPSELPHPATLEPELLARAQDAELAASSLSRRQRVAAALSAATPHENWSHWAFAMVSSRPFLLAPPATLDVSGQPPPASPPIFAFVPFIDMANHEAAPSCEVRAVSSGRGGYEAVELVALRDLEAGEEATISYDLGGLTSARVFGTFGFVDPNSFQHDRLPKPPPTYVPLSRTALNATLHSLASPPPMLAAVWSSLPHTAPPDNWRCAGEADAAARLLDWMHTQTPTEFVTTLSEDLVALDALAGDATGVEATVLRYRVGRKRLWVVAEEVLTSHVRAHEDCVVQGDSAAPGALAGDVPSHSIAGQIARVLPSLLLGPLIVGLFVLVVIFCSNKSAQAASRAERKAHRGRKVR</sequence>
<evidence type="ECO:0000313" key="3">
    <source>
        <dbReference type="EMBL" id="CAE0123897.1"/>
    </source>
</evidence>
<dbReference type="InterPro" id="IPR046341">
    <property type="entry name" value="SET_dom_sf"/>
</dbReference>
<dbReference type="Pfam" id="PF00856">
    <property type="entry name" value="SET"/>
    <property type="match status" value="1"/>
</dbReference>
<dbReference type="PANTHER" id="PTHR13271:SF154">
    <property type="entry name" value="GRIP DOMAIN-CONTAINING PROTEIN"/>
    <property type="match status" value="1"/>
</dbReference>
<dbReference type="InterPro" id="IPR001214">
    <property type="entry name" value="SET_dom"/>
</dbReference>
<keyword evidence="1" id="KW-1133">Transmembrane helix</keyword>
<dbReference type="AlphaFoldDB" id="A0A7S3F2R2"/>
<protein>
    <recommendedName>
        <fullName evidence="2">SET domain-containing protein</fullName>
    </recommendedName>
</protein>
<dbReference type="CDD" id="cd10527">
    <property type="entry name" value="SET_LSMT"/>
    <property type="match status" value="1"/>
</dbReference>
<dbReference type="PROSITE" id="PS50280">
    <property type="entry name" value="SET"/>
    <property type="match status" value="1"/>
</dbReference>
<accession>A0A7S3F2R2</accession>
<keyword evidence="1" id="KW-0472">Membrane</keyword>
<dbReference type="PANTHER" id="PTHR13271">
    <property type="entry name" value="UNCHARACTERIZED PUTATIVE METHYLTRANSFERASE"/>
    <property type="match status" value="1"/>
</dbReference>
<feature type="transmembrane region" description="Helical" evidence="1">
    <location>
        <begin position="413"/>
        <end position="434"/>
    </location>
</feature>
<gene>
    <name evidence="3" type="ORF">HERI1096_LOCUS24599</name>
</gene>
<name>A0A7S3F2R2_9EUKA</name>
<dbReference type="Gene3D" id="3.90.1410.10">
    <property type="entry name" value="set domain protein methyltransferase, domain 1"/>
    <property type="match status" value="1"/>
</dbReference>
<feature type="domain" description="SET" evidence="2">
    <location>
        <begin position="13"/>
        <end position="237"/>
    </location>
</feature>
<dbReference type="EMBL" id="HBHX01044434">
    <property type="protein sequence ID" value="CAE0123897.1"/>
    <property type="molecule type" value="Transcribed_RNA"/>
</dbReference>
<evidence type="ECO:0000259" key="2">
    <source>
        <dbReference type="PROSITE" id="PS50280"/>
    </source>
</evidence>